<keyword evidence="3" id="KW-1185">Reference proteome</keyword>
<reference evidence="2 3" key="1">
    <citation type="submission" date="2024-06" db="EMBL/GenBank/DDBJ databases">
        <title>Genomic Encyclopedia of Type Strains, Phase IV (KMG-IV): sequencing the most valuable type-strain genomes for metagenomic binning, comparative biology and taxonomic classification.</title>
        <authorList>
            <person name="Goeker M."/>
        </authorList>
    </citation>
    <scope>NUCLEOTIDE SEQUENCE [LARGE SCALE GENOMIC DNA]</scope>
    <source>
        <strain evidence="2 3">DSM 19730</strain>
    </source>
</reference>
<sequence length="53" mass="6450">MSFAGLVPLLLAAVVWFVFWRINARRKWFTIGEVIFWDVIVLIVIQLIWLRWF</sequence>
<dbReference type="EMBL" id="JBEPMN010000010">
    <property type="protein sequence ID" value="MET3662338.1"/>
    <property type="molecule type" value="Genomic_DNA"/>
</dbReference>
<evidence type="ECO:0000313" key="3">
    <source>
        <dbReference type="Proteomes" id="UP001549143"/>
    </source>
</evidence>
<gene>
    <name evidence="2" type="ORF">ABID44_002675</name>
</gene>
<evidence type="ECO:0000313" key="2">
    <source>
        <dbReference type="EMBL" id="MET3662338.1"/>
    </source>
</evidence>
<dbReference type="Proteomes" id="UP001549143">
    <property type="component" value="Unassembled WGS sequence"/>
</dbReference>
<keyword evidence="1" id="KW-1133">Transmembrane helix</keyword>
<proteinExistence type="predicted"/>
<dbReference type="RefSeq" id="WP_354152191.1">
    <property type="nucleotide sequence ID" value="NZ_JBEPMN010000010.1"/>
</dbReference>
<organism evidence="2 3">
    <name type="scientific">Aquamicrobium ahrensii</name>
    <dbReference type="NCBI Taxonomy" id="469551"/>
    <lineage>
        <taxon>Bacteria</taxon>
        <taxon>Pseudomonadati</taxon>
        <taxon>Pseudomonadota</taxon>
        <taxon>Alphaproteobacteria</taxon>
        <taxon>Hyphomicrobiales</taxon>
        <taxon>Phyllobacteriaceae</taxon>
        <taxon>Aquamicrobium</taxon>
    </lineage>
</organism>
<keyword evidence="1" id="KW-0472">Membrane</keyword>
<name>A0ABV2KMM3_9HYPH</name>
<comment type="caution">
    <text evidence="2">The sequence shown here is derived from an EMBL/GenBank/DDBJ whole genome shotgun (WGS) entry which is preliminary data.</text>
</comment>
<evidence type="ECO:0000256" key="1">
    <source>
        <dbReference type="SAM" id="Phobius"/>
    </source>
</evidence>
<keyword evidence="1" id="KW-0812">Transmembrane</keyword>
<protein>
    <submittedName>
        <fullName evidence="2">Uncharacterized protein</fullName>
    </submittedName>
</protein>
<accession>A0ABV2KMM3</accession>
<feature type="transmembrane region" description="Helical" evidence="1">
    <location>
        <begin position="34"/>
        <end position="52"/>
    </location>
</feature>
<feature type="transmembrane region" description="Helical" evidence="1">
    <location>
        <begin position="6"/>
        <end position="22"/>
    </location>
</feature>